<gene>
    <name evidence="7" type="primary">Sema5b</name>
    <name evidence="7" type="ORF">SNEC2469_LOCUS28523</name>
</gene>
<evidence type="ECO:0000259" key="6">
    <source>
        <dbReference type="Pfam" id="PF19028"/>
    </source>
</evidence>
<keyword evidence="8" id="KW-1185">Reference proteome</keyword>
<keyword evidence="1 5" id="KW-0732">Signal</keyword>
<dbReference type="InterPro" id="IPR044004">
    <property type="entry name" value="TSP1_spondin_dom"/>
</dbReference>
<dbReference type="SMART" id="SM00209">
    <property type="entry name" value="TSP1"/>
    <property type="match status" value="1"/>
</dbReference>
<dbReference type="InterPro" id="IPR000884">
    <property type="entry name" value="TSP1_rpt"/>
</dbReference>
<dbReference type="InterPro" id="IPR036383">
    <property type="entry name" value="TSP1_rpt_sf"/>
</dbReference>
<feature type="domain" description="Spondin-like TSP1" evidence="6">
    <location>
        <begin position="590"/>
        <end position="642"/>
    </location>
</feature>
<dbReference type="PANTHER" id="PTHR11311:SF15">
    <property type="entry name" value="SPONDIN-2"/>
    <property type="match status" value="1"/>
</dbReference>
<dbReference type="Gene3D" id="2.20.100.10">
    <property type="entry name" value="Thrombospondin type-1 (TSP1) repeat"/>
    <property type="match status" value="1"/>
</dbReference>
<evidence type="ECO:0000256" key="4">
    <source>
        <dbReference type="SAM" id="MobiDB-lite"/>
    </source>
</evidence>
<proteinExistence type="predicted"/>
<protein>
    <submittedName>
        <fullName evidence="7">Sema5b protein</fullName>
    </submittedName>
</protein>
<dbReference type="SUPFAM" id="SSF82895">
    <property type="entry name" value="TSP-1 type 1 repeat"/>
    <property type="match status" value="1"/>
</dbReference>
<dbReference type="PROSITE" id="PS50092">
    <property type="entry name" value="TSP1"/>
    <property type="match status" value="1"/>
</dbReference>
<evidence type="ECO:0000256" key="2">
    <source>
        <dbReference type="ARBA" id="ARBA00023157"/>
    </source>
</evidence>
<feature type="signal peptide" evidence="5">
    <location>
        <begin position="1"/>
        <end position="17"/>
    </location>
</feature>
<evidence type="ECO:0000313" key="8">
    <source>
        <dbReference type="Proteomes" id="UP000601435"/>
    </source>
</evidence>
<evidence type="ECO:0000256" key="3">
    <source>
        <dbReference type="ARBA" id="ARBA00023180"/>
    </source>
</evidence>
<feature type="region of interest" description="Disordered" evidence="4">
    <location>
        <begin position="193"/>
        <end position="227"/>
    </location>
</feature>
<evidence type="ECO:0000313" key="7">
    <source>
        <dbReference type="EMBL" id="CAE7875918.1"/>
    </source>
</evidence>
<dbReference type="InterPro" id="IPR051418">
    <property type="entry name" value="Spondin/Thrombospondin_T1"/>
</dbReference>
<keyword evidence="3" id="KW-0325">Glycoprotein</keyword>
<name>A0A813APS8_9DINO</name>
<feature type="compositionally biased region" description="Low complexity" evidence="4">
    <location>
        <begin position="644"/>
        <end position="665"/>
    </location>
</feature>
<evidence type="ECO:0000256" key="1">
    <source>
        <dbReference type="ARBA" id="ARBA00022729"/>
    </source>
</evidence>
<dbReference type="GO" id="GO:0007155">
    <property type="term" value="P:cell adhesion"/>
    <property type="evidence" value="ECO:0007669"/>
    <property type="project" value="TreeGrafter"/>
</dbReference>
<keyword evidence="2" id="KW-1015">Disulfide bond</keyword>
<dbReference type="Proteomes" id="UP000601435">
    <property type="component" value="Unassembled WGS sequence"/>
</dbReference>
<reference evidence="7" key="1">
    <citation type="submission" date="2021-02" db="EMBL/GenBank/DDBJ databases">
        <authorList>
            <person name="Dougan E. K."/>
            <person name="Rhodes N."/>
            <person name="Thang M."/>
            <person name="Chan C."/>
        </authorList>
    </citation>
    <scope>NUCLEOTIDE SEQUENCE</scope>
</reference>
<dbReference type="Pfam" id="PF19028">
    <property type="entry name" value="TSP1_spondin"/>
    <property type="match status" value="1"/>
</dbReference>
<dbReference type="GO" id="GO:0031012">
    <property type="term" value="C:extracellular matrix"/>
    <property type="evidence" value="ECO:0007669"/>
    <property type="project" value="TreeGrafter"/>
</dbReference>
<evidence type="ECO:0000256" key="5">
    <source>
        <dbReference type="SAM" id="SignalP"/>
    </source>
</evidence>
<dbReference type="EMBL" id="CAJNJA010062208">
    <property type="protein sequence ID" value="CAE7875918.1"/>
    <property type="molecule type" value="Genomic_DNA"/>
</dbReference>
<feature type="compositionally biased region" description="Acidic residues" evidence="4">
    <location>
        <begin position="666"/>
        <end position="675"/>
    </location>
</feature>
<feature type="chain" id="PRO_5032626787" evidence="5">
    <location>
        <begin position="18"/>
        <end position="683"/>
    </location>
</feature>
<dbReference type="PANTHER" id="PTHR11311">
    <property type="entry name" value="SPONDIN"/>
    <property type="match status" value="1"/>
</dbReference>
<comment type="caution">
    <text evidence="7">The sequence shown here is derived from an EMBL/GenBank/DDBJ whole genome shotgun (WGS) entry which is preliminary data.</text>
</comment>
<organism evidence="7 8">
    <name type="scientific">Symbiodinium necroappetens</name>
    <dbReference type="NCBI Taxonomy" id="1628268"/>
    <lineage>
        <taxon>Eukaryota</taxon>
        <taxon>Sar</taxon>
        <taxon>Alveolata</taxon>
        <taxon>Dinophyceae</taxon>
        <taxon>Suessiales</taxon>
        <taxon>Symbiodiniaceae</taxon>
        <taxon>Symbiodinium</taxon>
    </lineage>
</organism>
<dbReference type="OrthoDB" id="406187at2759"/>
<feature type="region of interest" description="Disordered" evidence="4">
    <location>
        <begin position="644"/>
        <end position="683"/>
    </location>
</feature>
<dbReference type="AlphaFoldDB" id="A0A813APS8"/>
<feature type="compositionally biased region" description="Basic and acidic residues" evidence="4">
    <location>
        <begin position="202"/>
        <end position="212"/>
    </location>
</feature>
<sequence>MFSRLTLCWAALPLTVAFLPALQLDDECQTGECALEALQLKGGLVEDVDADSSCEDSTGGACMDDVMWAKNEGIRSHPDWYPGLSQGSSLPEFQCQVYKANPAKCPKPCSVSCTGPVAQPNRSPTVVAPSCAGKEQQDACLCVFDIDRTLTSKQGQHAVALADCGDRCSRSPNPVSLGLPSQLDAEVVAATQLESQDSSLEAESKSNRKRTAEAVASSSAPTAEPELRMQLPRTTVQTPSLRDIGRVLRSSLGTIKETARGDLYMLQIYEAPSLSASEATNQIGHPVQQQVLAIYLLYFLSRIGSWPVGRLIVLQHVEVAWLLKEEAPHESKRKQSLDKGVLSGVGQRLPQIRARTCSKNVRADSHDQRACEQGVLEMFVHMFVRFYHGEPQLPRPKSASDVKFGTDVCPGSSASDGIVDTAYGGGDLVLSALAAARISGTFCEKCYLGICSHGDGSGANSREREELLHQVLRSDAMDKFQMKPQNAAWSDMKLLSPYVVAQPDGRKQDAVAQILEWYASQQVCIPKSNTYFFDDKDANILPFRGTGMNAHQISCDSRDPQLGWGEVGFCGATLPEIRDQKGVTVCKIDCKWSDWSAWGGCSKSCGGGSRQRNRRIIIKTRNGGQDCPGSALDHQECNAEACPTTTTTTTTTTTATESAAAVEATAEADDEEDISDVDRSNMQ</sequence>
<accession>A0A813APS8</accession>